<dbReference type="InterPro" id="IPR037069">
    <property type="entry name" value="AcylCoA_DH/ox_N_sf"/>
</dbReference>
<evidence type="ECO:0000259" key="13">
    <source>
        <dbReference type="Pfam" id="PF02770"/>
    </source>
</evidence>
<keyword evidence="5" id="KW-0809">Transit peptide</keyword>
<dbReference type="Gene3D" id="1.20.140.10">
    <property type="entry name" value="Butyryl-CoA Dehydrogenase, subunit A, domain 3"/>
    <property type="match status" value="1"/>
</dbReference>
<dbReference type="InterPro" id="IPR009075">
    <property type="entry name" value="AcylCo_DH/oxidase_C"/>
</dbReference>
<dbReference type="InterPro" id="IPR006091">
    <property type="entry name" value="Acyl-CoA_Oxase/DH_mid-dom"/>
</dbReference>
<dbReference type="PANTHER" id="PTHR42807:SF1">
    <property type="entry name" value="GLUTARYL-COA DEHYDROGENASE, MITOCHONDRIAL"/>
    <property type="match status" value="1"/>
</dbReference>
<comment type="cofactor">
    <cofactor evidence="1 11">
        <name>FAD</name>
        <dbReference type="ChEBI" id="CHEBI:57692"/>
    </cofactor>
</comment>
<evidence type="ECO:0000256" key="9">
    <source>
        <dbReference type="ARBA" id="ARBA00039033"/>
    </source>
</evidence>
<dbReference type="GO" id="GO:0004361">
    <property type="term" value="F:glutaryl-CoA dehydrogenase activity"/>
    <property type="evidence" value="ECO:0007669"/>
    <property type="project" value="UniProtKB-EC"/>
</dbReference>
<dbReference type="RefSeq" id="WP_004569642.1">
    <property type="nucleotide sequence ID" value="NZ_CH724148.1"/>
</dbReference>
<dbReference type="GO" id="GO:0033539">
    <property type="term" value="P:fatty acid beta-oxidation using acyl-CoA dehydrogenase"/>
    <property type="evidence" value="ECO:0007669"/>
    <property type="project" value="TreeGrafter"/>
</dbReference>
<dbReference type="OrthoDB" id="9802867at2"/>
<dbReference type="GO" id="GO:0046949">
    <property type="term" value="P:fatty-acyl-CoA biosynthetic process"/>
    <property type="evidence" value="ECO:0007669"/>
    <property type="project" value="TreeGrafter"/>
</dbReference>
<dbReference type="PROSITE" id="PS00073">
    <property type="entry name" value="ACYL_COA_DH_2"/>
    <property type="match status" value="1"/>
</dbReference>
<dbReference type="EC" id="1.3.8.6" evidence="9"/>
<dbReference type="InterPro" id="IPR052033">
    <property type="entry name" value="Glutaryl-CoA_DH_mitochondrial"/>
</dbReference>
<comment type="catalytic activity">
    <reaction evidence="10">
        <text>glutaryl-CoA + oxidized [electron-transfer flavoprotein] + 2 H(+) = (2E)-butenoyl-CoA + reduced [electron-transfer flavoprotein] + CO2</text>
        <dbReference type="Rhea" id="RHEA:13389"/>
        <dbReference type="Rhea" id="RHEA-COMP:10685"/>
        <dbReference type="Rhea" id="RHEA-COMP:10686"/>
        <dbReference type="ChEBI" id="CHEBI:15378"/>
        <dbReference type="ChEBI" id="CHEBI:16526"/>
        <dbReference type="ChEBI" id="CHEBI:57332"/>
        <dbReference type="ChEBI" id="CHEBI:57378"/>
        <dbReference type="ChEBI" id="CHEBI:57692"/>
        <dbReference type="ChEBI" id="CHEBI:58307"/>
        <dbReference type="EC" id="1.3.8.6"/>
    </reaction>
</comment>
<evidence type="ECO:0000256" key="11">
    <source>
        <dbReference type="RuleBase" id="RU362125"/>
    </source>
</evidence>
<proteinExistence type="inferred from homology"/>
<feature type="domain" description="Acyl-CoA dehydrogenase/oxidase C-terminal" evidence="12">
    <location>
        <begin position="238"/>
        <end position="380"/>
    </location>
</feature>
<sequence>MKPDLFQAPDYYQVDDLLSEEHKLVRNTARAWVKRDVSPIIEECAQQAKFPKTIIKGLAKIGAFGPDLPLEYGGAGLDQISYGLIMQEIERGDSGIRSTASVQSSLVMYPIFTYGNETQRKKYLPKLASGEWMGCFGLTEPNHGSNPAGMETSFVDKGDHYLLNGAKMWISNAPFAHVAVVWAKNEEGRIHGLLVERGMEGFSTPETHNKWSLRASATGELIFNNVKVPKENILPNKSGLGAPLGCLDSARFGIAWGAIGAAMDCYDTALRYSKEREQFGRPIGQFQLQQKKLAEMITEITKAQLLAWRLGTLKNEGNASSAQISMAKRNNVEMAVKIARAARQMLGGMGITGEYSIMRHMMNLESVLTYEGTHDIHLLITGFDITGLNAFS</sequence>
<dbReference type="EMBL" id="AAOG01000001">
    <property type="protein sequence ID" value="EAR13844.1"/>
    <property type="molecule type" value="Genomic_DNA"/>
</dbReference>
<gene>
    <name evidence="15" type="ORF">PI23P_05082</name>
</gene>
<evidence type="ECO:0000256" key="8">
    <source>
        <dbReference type="ARBA" id="ARBA00037927"/>
    </source>
</evidence>
<dbReference type="Proteomes" id="UP000003053">
    <property type="component" value="Unassembled WGS sequence"/>
</dbReference>
<name>A4BY03_9FLAO</name>
<comment type="similarity">
    <text evidence="2 11">Belongs to the acyl-CoA dehydrogenase family.</text>
</comment>
<dbReference type="eggNOG" id="COG1960">
    <property type="taxonomic scope" value="Bacteria"/>
</dbReference>
<keyword evidence="16" id="KW-1185">Reference proteome</keyword>
<dbReference type="SUPFAM" id="SSF47203">
    <property type="entry name" value="Acyl-CoA dehydrogenase C-terminal domain-like"/>
    <property type="match status" value="1"/>
</dbReference>
<dbReference type="InterPro" id="IPR046373">
    <property type="entry name" value="Acyl-CoA_Oxase/DH_mid-dom_sf"/>
</dbReference>
<evidence type="ECO:0000259" key="12">
    <source>
        <dbReference type="Pfam" id="PF00441"/>
    </source>
</evidence>
<comment type="pathway">
    <text evidence="7">Amino-acid metabolism; lysine degradation.</text>
</comment>
<dbReference type="InterPro" id="IPR006089">
    <property type="entry name" value="Acyl-CoA_DH_CS"/>
</dbReference>
<organism evidence="15 16">
    <name type="scientific">Polaribacter irgensii 23-P</name>
    <dbReference type="NCBI Taxonomy" id="313594"/>
    <lineage>
        <taxon>Bacteria</taxon>
        <taxon>Pseudomonadati</taxon>
        <taxon>Bacteroidota</taxon>
        <taxon>Flavobacteriia</taxon>
        <taxon>Flavobacteriales</taxon>
        <taxon>Flavobacteriaceae</taxon>
    </lineage>
</organism>
<reference evidence="15 16" key="1">
    <citation type="submission" date="2006-02" db="EMBL/GenBank/DDBJ databases">
        <authorList>
            <person name="Murray A."/>
            <person name="Staley J."/>
            <person name="Ferriera S."/>
            <person name="Johnson J."/>
            <person name="Kravitz S."/>
            <person name="Halpern A."/>
            <person name="Remington K."/>
            <person name="Beeson K."/>
            <person name="Tran B."/>
            <person name="Rogers Y.-H."/>
            <person name="Friedman R."/>
            <person name="Venter J.C."/>
        </authorList>
    </citation>
    <scope>NUCLEOTIDE SEQUENCE [LARGE SCALE GENOMIC DNA]</scope>
    <source>
        <strain evidence="15 16">23-P</strain>
    </source>
</reference>
<evidence type="ECO:0000256" key="6">
    <source>
        <dbReference type="ARBA" id="ARBA00023002"/>
    </source>
</evidence>
<dbReference type="GO" id="GO:0000062">
    <property type="term" value="F:fatty-acyl-CoA binding"/>
    <property type="evidence" value="ECO:0007669"/>
    <property type="project" value="TreeGrafter"/>
</dbReference>
<evidence type="ECO:0000256" key="3">
    <source>
        <dbReference type="ARBA" id="ARBA00022630"/>
    </source>
</evidence>
<dbReference type="STRING" id="313594.PI23P_05082"/>
<evidence type="ECO:0000256" key="1">
    <source>
        <dbReference type="ARBA" id="ARBA00001974"/>
    </source>
</evidence>
<evidence type="ECO:0000256" key="7">
    <source>
        <dbReference type="ARBA" id="ARBA00037899"/>
    </source>
</evidence>
<dbReference type="FunFam" id="1.10.540.10:FF:000002">
    <property type="entry name" value="Acyl-CoA dehydrogenase FadE19"/>
    <property type="match status" value="1"/>
</dbReference>
<comment type="pathway">
    <text evidence="8">Amino-acid metabolism; tryptophan metabolism.</text>
</comment>
<accession>A4BY03</accession>
<dbReference type="InterPro" id="IPR036250">
    <property type="entry name" value="AcylCo_DH-like_C"/>
</dbReference>
<keyword evidence="3 11" id="KW-0285">Flavoprotein</keyword>
<dbReference type="PANTHER" id="PTHR42807">
    <property type="entry name" value="GLUTARYL-COA DEHYDROGENASE, MITOCHONDRIAL"/>
    <property type="match status" value="1"/>
</dbReference>
<dbReference type="Pfam" id="PF02771">
    <property type="entry name" value="Acyl-CoA_dh_N"/>
    <property type="match status" value="1"/>
</dbReference>
<dbReference type="HOGENOM" id="CLU_018204_8_0_10"/>
<evidence type="ECO:0000256" key="2">
    <source>
        <dbReference type="ARBA" id="ARBA00009347"/>
    </source>
</evidence>
<evidence type="ECO:0000256" key="10">
    <source>
        <dbReference type="ARBA" id="ARBA00049493"/>
    </source>
</evidence>
<keyword evidence="4 11" id="KW-0274">FAD</keyword>
<dbReference type="Pfam" id="PF00441">
    <property type="entry name" value="Acyl-CoA_dh_1"/>
    <property type="match status" value="1"/>
</dbReference>
<dbReference type="AlphaFoldDB" id="A4BY03"/>
<evidence type="ECO:0000259" key="14">
    <source>
        <dbReference type="Pfam" id="PF02771"/>
    </source>
</evidence>
<evidence type="ECO:0000313" key="15">
    <source>
        <dbReference type="EMBL" id="EAR13844.1"/>
    </source>
</evidence>
<comment type="caution">
    <text evidence="15">The sequence shown here is derived from an EMBL/GenBank/DDBJ whole genome shotgun (WGS) entry which is preliminary data.</text>
</comment>
<evidence type="ECO:0000256" key="5">
    <source>
        <dbReference type="ARBA" id="ARBA00022946"/>
    </source>
</evidence>
<dbReference type="Pfam" id="PF02770">
    <property type="entry name" value="Acyl-CoA_dh_M"/>
    <property type="match status" value="1"/>
</dbReference>
<dbReference type="GO" id="GO:0050660">
    <property type="term" value="F:flavin adenine dinucleotide binding"/>
    <property type="evidence" value="ECO:0007669"/>
    <property type="project" value="InterPro"/>
</dbReference>
<evidence type="ECO:0000313" key="16">
    <source>
        <dbReference type="Proteomes" id="UP000003053"/>
    </source>
</evidence>
<protein>
    <recommendedName>
        <fullName evidence="9">glutaryl-CoA dehydrogenase (ETF)</fullName>
        <ecNumber evidence="9">1.3.8.6</ecNumber>
    </recommendedName>
</protein>
<keyword evidence="6 11" id="KW-0560">Oxidoreductase</keyword>
<dbReference type="Gene3D" id="2.40.110.10">
    <property type="entry name" value="Butyryl-CoA Dehydrogenase, subunit A, domain 2"/>
    <property type="match status" value="1"/>
</dbReference>
<feature type="domain" description="Acyl-CoA dehydrogenase/oxidase N-terminal" evidence="14">
    <location>
        <begin position="19"/>
        <end position="131"/>
    </location>
</feature>
<dbReference type="InterPro" id="IPR013786">
    <property type="entry name" value="AcylCoA_DH/ox_N"/>
</dbReference>
<dbReference type="InterPro" id="IPR009100">
    <property type="entry name" value="AcylCoA_DH/oxidase_NM_dom_sf"/>
</dbReference>
<evidence type="ECO:0000256" key="4">
    <source>
        <dbReference type="ARBA" id="ARBA00022827"/>
    </source>
</evidence>
<feature type="domain" description="Acyl-CoA oxidase/dehydrogenase middle" evidence="13">
    <location>
        <begin position="135"/>
        <end position="226"/>
    </location>
</feature>
<dbReference type="SUPFAM" id="SSF56645">
    <property type="entry name" value="Acyl-CoA dehydrogenase NM domain-like"/>
    <property type="match status" value="1"/>
</dbReference>
<dbReference type="Gene3D" id="1.10.540.10">
    <property type="entry name" value="Acyl-CoA dehydrogenase/oxidase, N-terminal domain"/>
    <property type="match status" value="1"/>
</dbReference>